<dbReference type="PANTHER" id="PTHR48081:SF33">
    <property type="entry name" value="KYNURENINE FORMAMIDASE"/>
    <property type="match status" value="1"/>
</dbReference>
<dbReference type="Proteomes" id="UP000695000">
    <property type="component" value="Unplaced"/>
</dbReference>
<proteinExistence type="predicted"/>
<evidence type="ECO:0000256" key="1">
    <source>
        <dbReference type="ARBA" id="ARBA00022801"/>
    </source>
</evidence>
<dbReference type="InterPro" id="IPR050300">
    <property type="entry name" value="GDXG_lipolytic_enzyme"/>
</dbReference>
<keyword evidence="1" id="KW-0378">Hydrolase</keyword>
<dbReference type="InterPro" id="IPR049492">
    <property type="entry name" value="BD-FAE-like_dom"/>
</dbReference>
<feature type="domain" description="BD-FAE-like" evidence="2">
    <location>
        <begin position="46"/>
        <end position="141"/>
    </location>
</feature>
<accession>A0ABM1MHT7</accession>
<dbReference type="InterPro" id="IPR029058">
    <property type="entry name" value="AB_hydrolase_fold"/>
</dbReference>
<dbReference type="Gene3D" id="3.40.50.1820">
    <property type="entry name" value="alpha/beta hydrolase"/>
    <property type="match status" value="1"/>
</dbReference>
<keyword evidence="3" id="KW-1185">Reference proteome</keyword>
<evidence type="ECO:0000313" key="4">
    <source>
        <dbReference type="RefSeq" id="XP_017774137.1"/>
    </source>
</evidence>
<dbReference type="GeneID" id="108560927"/>
<dbReference type="PANTHER" id="PTHR48081">
    <property type="entry name" value="AB HYDROLASE SUPERFAMILY PROTEIN C4A8.06C"/>
    <property type="match status" value="1"/>
</dbReference>
<evidence type="ECO:0000313" key="3">
    <source>
        <dbReference type="Proteomes" id="UP000695000"/>
    </source>
</evidence>
<dbReference type="SUPFAM" id="SSF53474">
    <property type="entry name" value="alpha/beta-Hydrolases"/>
    <property type="match status" value="1"/>
</dbReference>
<name>A0ABM1MHT7_NICVS</name>
<protein>
    <submittedName>
        <fullName evidence="4">Kynurenine formamidase</fullName>
    </submittedName>
</protein>
<evidence type="ECO:0000259" key="2">
    <source>
        <dbReference type="Pfam" id="PF20434"/>
    </source>
</evidence>
<reference evidence="4" key="1">
    <citation type="submission" date="2025-08" db="UniProtKB">
        <authorList>
            <consortium name="RefSeq"/>
        </authorList>
    </citation>
    <scope>IDENTIFICATION</scope>
    <source>
        <tissue evidence="4">Whole Larva</tissue>
    </source>
</reference>
<sequence>MLCNKYCNIRKWLIKCVKKNQKCGFIVCFRFVSTWLLLIELYISESEILVYIHGGYWQQLSRDVSSYIVEPLYKSGFKVIVIGYDLCPVVTMPEIVAEIQRAFQYCINYAKLHKSSGISVAGHSAGAHLAASMFNLTKTEDIFRDFYLISGIYNLQPLVGTFVNNALMMSLSTATSLSPQLSNISVCAKVHVIVGEFDSPAFKEQSKKFHEKLQELHVKTEFMMIEKMDHFDIVENLNCSDYELIKLILRQKI</sequence>
<dbReference type="RefSeq" id="XP_017774137.1">
    <property type="nucleotide sequence ID" value="XM_017918648.1"/>
</dbReference>
<gene>
    <name evidence="4" type="primary">LOC108560927</name>
</gene>
<organism evidence="3 4">
    <name type="scientific">Nicrophorus vespilloides</name>
    <name type="common">Boreal carrion beetle</name>
    <dbReference type="NCBI Taxonomy" id="110193"/>
    <lineage>
        <taxon>Eukaryota</taxon>
        <taxon>Metazoa</taxon>
        <taxon>Ecdysozoa</taxon>
        <taxon>Arthropoda</taxon>
        <taxon>Hexapoda</taxon>
        <taxon>Insecta</taxon>
        <taxon>Pterygota</taxon>
        <taxon>Neoptera</taxon>
        <taxon>Endopterygota</taxon>
        <taxon>Coleoptera</taxon>
        <taxon>Polyphaga</taxon>
        <taxon>Staphyliniformia</taxon>
        <taxon>Silphidae</taxon>
        <taxon>Nicrophorinae</taxon>
        <taxon>Nicrophorus</taxon>
    </lineage>
</organism>
<dbReference type="Pfam" id="PF20434">
    <property type="entry name" value="BD-FAE"/>
    <property type="match status" value="1"/>
</dbReference>